<organism evidence="1 2">
    <name type="scientific">Stylosanthes scabra</name>
    <dbReference type="NCBI Taxonomy" id="79078"/>
    <lineage>
        <taxon>Eukaryota</taxon>
        <taxon>Viridiplantae</taxon>
        <taxon>Streptophyta</taxon>
        <taxon>Embryophyta</taxon>
        <taxon>Tracheophyta</taxon>
        <taxon>Spermatophyta</taxon>
        <taxon>Magnoliopsida</taxon>
        <taxon>eudicotyledons</taxon>
        <taxon>Gunneridae</taxon>
        <taxon>Pentapetalae</taxon>
        <taxon>rosids</taxon>
        <taxon>fabids</taxon>
        <taxon>Fabales</taxon>
        <taxon>Fabaceae</taxon>
        <taxon>Papilionoideae</taxon>
        <taxon>50 kb inversion clade</taxon>
        <taxon>dalbergioids sensu lato</taxon>
        <taxon>Dalbergieae</taxon>
        <taxon>Pterocarpus clade</taxon>
        <taxon>Stylosanthes</taxon>
    </lineage>
</organism>
<gene>
    <name evidence="1" type="ORF">PIB30_054704</name>
</gene>
<sequence>MAATANDVVAMERTLLKHVRDNVHDNIFLEPIFLKFVDTEQFQRLRDLKQLGLTHMVYPGAVHTRFEHSLGVYWLAGKAIDIIKKYQGPELGLEHCDVMAVKLAGN</sequence>
<protein>
    <recommendedName>
        <fullName evidence="3">Phosphohydrolase</fullName>
    </recommendedName>
</protein>
<reference evidence="1 2" key="1">
    <citation type="journal article" date="2023" name="Plants (Basel)">
        <title>Bridging the Gap: Combining Genomics and Transcriptomics Approaches to Understand Stylosanthes scabra, an Orphan Legume from the Brazilian Caatinga.</title>
        <authorList>
            <person name="Ferreira-Neto J.R.C."/>
            <person name="da Silva M.D."/>
            <person name="Binneck E."/>
            <person name="de Melo N.F."/>
            <person name="da Silva R.H."/>
            <person name="de Melo A.L.T.M."/>
            <person name="Pandolfi V."/>
            <person name="Bustamante F.O."/>
            <person name="Brasileiro-Vidal A.C."/>
            <person name="Benko-Iseppon A.M."/>
        </authorList>
    </citation>
    <scope>NUCLEOTIDE SEQUENCE [LARGE SCALE GENOMIC DNA]</scope>
    <source>
        <tissue evidence="1">Leaves</tissue>
    </source>
</reference>
<dbReference type="EMBL" id="JASCZI010181662">
    <property type="protein sequence ID" value="MED6185199.1"/>
    <property type="molecule type" value="Genomic_DNA"/>
</dbReference>
<proteinExistence type="predicted"/>
<dbReference type="Gene3D" id="1.10.3210.10">
    <property type="entry name" value="Hypothetical protein af1432"/>
    <property type="match status" value="1"/>
</dbReference>
<evidence type="ECO:0008006" key="3">
    <source>
        <dbReference type="Google" id="ProtNLM"/>
    </source>
</evidence>
<evidence type="ECO:0000313" key="2">
    <source>
        <dbReference type="Proteomes" id="UP001341840"/>
    </source>
</evidence>
<dbReference type="SUPFAM" id="SSF109604">
    <property type="entry name" value="HD-domain/PDEase-like"/>
    <property type="match status" value="1"/>
</dbReference>
<dbReference type="PANTHER" id="PTHR11373">
    <property type="entry name" value="DEOXYNUCLEOSIDE TRIPHOSPHATE TRIPHOSPHOHYDROLASE"/>
    <property type="match status" value="1"/>
</dbReference>
<name>A0ABU6WIS2_9FABA</name>
<comment type="caution">
    <text evidence="1">The sequence shown here is derived from an EMBL/GenBank/DDBJ whole genome shotgun (WGS) entry which is preliminary data.</text>
</comment>
<dbReference type="Proteomes" id="UP001341840">
    <property type="component" value="Unassembled WGS sequence"/>
</dbReference>
<dbReference type="InterPro" id="IPR050135">
    <property type="entry name" value="dGTPase-like"/>
</dbReference>
<evidence type="ECO:0000313" key="1">
    <source>
        <dbReference type="EMBL" id="MED6185199.1"/>
    </source>
</evidence>
<keyword evidence="2" id="KW-1185">Reference proteome</keyword>
<accession>A0ABU6WIS2</accession>
<dbReference type="PANTHER" id="PTHR11373:SF34">
    <property type="entry name" value="METAL-DEPENDENT PHOSPHOHYDROLASE"/>
    <property type="match status" value="1"/>
</dbReference>